<evidence type="ECO:0000313" key="4">
    <source>
        <dbReference type="Proteomes" id="UP000321362"/>
    </source>
</evidence>
<evidence type="ECO:0000256" key="2">
    <source>
        <dbReference type="SAM" id="SignalP"/>
    </source>
</evidence>
<feature type="signal peptide" evidence="2">
    <location>
        <begin position="1"/>
        <end position="22"/>
    </location>
</feature>
<name>A0A5B8W4P5_9SPHI</name>
<reference evidence="3 4" key="1">
    <citation type="journal article" date="2013" name="J. Microbiol.">
        <title>Mucilaginibacter ginsenosidivorax sp. nov., with ginsenoside converting activity isolated from sediment.</title>
        <authorList>
            <person name="Kim J.K."/>
            <person name="Choi T.E."/>
            <person name="Liu Q.M."/>
            <person name="Park H.Y."/>
            <person name="Yi T.H."/>
            <person name="Yoon M.H."/>
            <person name="Kim S.C."/>
            <person name="Im W.T."/>
        </authorList>
    </citation>
    <scope>NUCLEOTIDE SEQUENCE [LARGE SCALE GENOMIC DNA]</scope>
    <source>
        <strain evidence="3 4">KHI28</strain>
    </source>
</reference>
<protein>
    <submittedName>
        <fullName evidence="3">VCBS repeat-containing protein</fullName>
    </submittedName>
</protein>
<dbReference type="PANTHER" id="PTHR44103:SF1">
    <property type="entry name" value="PROPROTEIN CONVERTASE P"/>
    <property type="match status" value="1"/>
</dbReference>
<proteinExistence type="predicted"/>
<keyword evidence="1 2" id="KW-0732">Signal</keyword>
<dbReference type="AlphaFoldDB" id="A0A5B8W4P5"/>
<dbReference type="Proteomes" id="UP000321362">
    <property type="component" value="Chromosome"/>
</dbReference>
<dbReference type="KEGG" id="mgk:FSB76_23200"/>
<dbReference type="RefSeq" id="WP_147057614.1">
    <property type="nucleotide sequence ID" value="NZ_CP042437.1"/>
</dbReference>
<dbReference type="InterPro" id="IPR013517">
    <property type="entry name" value="FG-GAP"/>
</dbReference>
<sequence length="515" mass="57753">MRFSKHYILTSTLFLFTAVVCVVSVNCNSPQPQVVATDGKSLSVAYCKSCHQYPEPRLLDQETWTKHVLPAMAPRLGIKVYADDQYVNDLEAKSAVSYDDWLKIVDYYTRASPKKLIPARVPVAPLKDWSNFSLIKPAHDVPLATTTMVAFDTTGRRIYTSDRMNSSIFRWSNQLKMLSAVKYPSPAVDVQFGKDDKGNPQGVFTFIGSMDAVDIANGFVKQVDLNSINAQKEIQIAGKLPRPIQSVPADIDKNGLQDWVVCGFGHNLGGLYWYKQLQGNQFEKHTISTMPGAEHAVIGDFNHDGWPDVACLFAQADEGVWLFLNDHKGGFTSRNILRFPPMYGSSSFQLVDFNNDGQPDVLYTSGDNSDYSKILKPFHGVYIYLNQGNFKFKQAYFYPVNGATKAVAADFNGDGRLDIALIAFFSDLKKNPGEGFTYFEEDSPLHFIPHNLPIYNQGRWICMDVNDYNGDGSPDIILGNFSMGFINDDSIKPGWNTHTPFVILKNNNKFLSKKR</sequence>
<dbReference type="InterPro" id="IPR028994">
    <property type="entry name" value="Integrin_alpha_N"/>
</dbReference>
<dbReference type="PANTHER" id="PTHR44103">
    <property type="entry name" value="PROPROTEIN CONVERTASE P"/>
    <property type="match status" value="1"/>
</dbReference>
<dbReference type="Pfam" id="PF13517">
    <property type="entry name" value="FG-GAP_3"/>
    <property type="match status" value="2"/>
</dbReference>
<dbReference type="OrthoDB" id="974255at2"/>
<keyword evidence="4" id="KW-1185">Reference proteome</keyword>
<evidence type="ECO:0000256" key="1">
    <source>
        <dbReference type="ARBA" id="ARBA00022729"/>
    </source>
</evidence>
<dbReference type="EMBL" id="CP042437">
    <property type="protein sequence ID" value="QEC78713.1"/>
    <property type="molecule type" value="Genomic_DNA"/>
</dbReference>
<dbReference type="Gene3D" id="2.130.10.130">
    <property type="entry name" value="Integrin alpha, N-terminal"/>
    <property type="match status" value="2"/>
</dbReference>
<accession>A0A5B8W4P5</accession>
<organism evidence="3 4">
    <name type="scientific">Mucilaginibacter ginsenosidivorax</name>
    <dbReference type="NCBI Taxonomy" id="862126"/>
    <lineage>
        <taxon>Bacteria</taxon>
        <taxon>Pseudomonadati</taxon>
        <taxon>Bacteroidota</taxon>
        <taxon>Sphingobacteriia</taxon>
        <taxon>Sphingobacteriales</taxon>
        <taxon>Sphingobacteriaceae</taxon>
        <taxon>Mucilaginibacter</taxon>
    </lineage>
</organism>
<gene>
    <name evidence="3" type="ORF">FSB76_23200</name>
</gene>
<feature type="chain" id="PRO_5022997893" evidence="2">
    <location>
        <begin position="23"/>
        <end position="515"/>
    </location>
</feature>
<dbReference type="SUPFAM" id="SSF69318">
    <property type="entry name" value="Integrin alpha N-terminal domain"/>
    <property type="match status" value="1"/>
</dbReference>
<evidence type="ECO:0000313" key="3">
    <source>
        <dbReference type="EMBL" id="QEC78713.1"/>
    </source>
</evidence>